<dbReference type="EMBL" id="VVYW01000043">
    <property type="protein sequence ID" value="KAA5401983.1"/>
    <property type="molecule type" value="Genomic_DNA"/>
</dbReference>
<comment type="caution">
    <text evidence="2">The sequence shown here is derived from an EMBL/GenBank/DDBJ whole genome shotgun (WGS) entry which is preliminary data.</text>
</comment>
<name>A0A5M6A0X8_9BACE</name>
<dbReference type="PROSITE" id="PS51257">
    <property type="entry name" value="PROKAR_LIPOPROTEIN"/>
    <property type="match status" value="1"/>
</dbReference>
<evidence type="ECO:0008006" key="4">
    <source>
        <dbReference type="Google" id="ProtNLM"/>
    </source>
</evidence>
<evidence type="ECO:0000313" key="2">
    <source>
        <dbReference type="EMBL" id="KAA5401983.1"/>
    </source>
</evidence>
<evidence type="ECO:0000313" key="3">
    <source>
        <dbReference type="Proteomes" id="UP000325055"/>
    </source>
</evidence>
<proteinExistence type="predicted"/>
<protein>
    <recommendedName>
        <fullName evidence="4">Fimbrillin family protein</fullName>
    </recommendedName>
</protein>
<gene>
    <name evidence="2" type="ORF">F2Y86_26880</name>
</gene>
<reference evidence="2 3" key="1">
    <citation type="journal article" date="2019" name="Nat. Med.">
        <title>A library of human gut bacterial isolates paired with longitudinal multiomics data enables mechanistic microbiome research.</title>
        <authorList>
            <person name="Poyet M."/>
            <person name="Groussin M."/>
            <person name="Gibbons S.M."/>
            <person name="Avila-Pacheco J."/>
            <person name="Jiang X."/>
            <person name="Kearney S.M."/>
            <person name="Perrotta A.R."/>
            <person name="Berdy B."/>
            <person name="Zhao S."/>
            <person name="Lieberman T.D."/>
            <person name="Swanson P.K."/>
            <person name="Smith M."/>
            <person name="Roesemann S."/>
            <person name="Alexander J.E."/>
            <person name="Rich S.A."/>
            <person name="Livny J."/>
            <person name="Vlamakis H."/>
            <person name="Clish C."/>
            <person name="Bullock K."/>
            <person name="Deik A."/>
            <person name="Scott J."/>
            <person name="Pierce K.A."/>
            <person name="Xavier R.J."/>
            <person name="Alm E.J."/>
        </authorList>
    </citation>
    <scope>NUCLEOTIDE SEQUENCE [LARGE SCALE GENOMIC DNA]</scope>
    <source>
        <strain evidence="2 3">BIOML-A7</strain>
    </source>
</reference>
<dbReference type="RefSeq" id="WP_149950752.1">
    <property type="nucleotide sequence ID" value="NZ_RCXI01000044.1"/>
</dbReference>
<dbReference type="Proteomes" id="UP000325055">
    <property type="component" value="Unassembled WGS sequence"/>
</dbReference>
<feature type="chain" id="PRO_5024343343" description="Fimbrillin family protein" evidence="1">
    <location>
        <begin position="22"/>
        <end position="517"/>
    </location>
</feature>
<accession>A0A5M6A0X8</accession>
<sequence>MIRAFYLRGMMMLALVSVLLGCTGDEINTLGTGCKRMMTFHVSTPYDNSPKTRIAYNDTKLELTWQTGDKLAVLGFAENAYKGSEDYFYSGEDGATSGDFTGLEIDEATSYNIYYPNSITVAEGTGIVSLNMDGQTQIGNNNTDHLRNYILLEATGITDLNYINLKMKSSILKFELSNIPVEIGTLDALVWETGTDTETKSTTLNLKDIALENQSLTAYLSFMPEEMSVKTGGIFTVTLIGSVQNHKASIKVEDGKEYKPGNRYTATISDWKPVIEIGDFLMKDGSLVGKDKDLTIAQKANCIGIVFWVGDPSKDDKSLQIDHPSCTHGLVVSLTEFEEMMWQENFRSISEWLANQTELSNKYVSLIVEQDGTNLNKILGYNHTCVLDKFNDDEENSNYLANSAAKIKEFRDSEKGVTPSNTSNWYFPSVKELSLLCSGEVNITWKGSYTTEIYNFINGQLSQIPEAIQLTSSGSYSSSSEDWERLDQMIYLQFPAGSASKSLKFYKSCRLRPVLAF</sequence>
<dbReference type="AlphaFoldDB" id="A0A5M6A0X8"/>
<keyword evidence="1" id="KW-0732">Signal</keyword>
<feature type="signal peptide" evidence="1">
    <location>
        <begin position="1"/>
        <end position="21"/>
    </location>
</feature>
<organism evidence="2 3">
    <name type="scientific">Bacteroides cellulosilyticus</name>
    <dbReference type="NCBI Taxonomy" id="246787"/>
    <lineage>
        <taxon>Bacteria</taxon>
        <taxon>Pseudomonadati</taxon>
        <taxon>Bacteroidota</taxon>
        <taxon>Bacteroidia</taxon>
        <taxon>Bacteroidales</taxon>
        <taxon>Bacteroidaceae</taxon>
        <taxon>Bacteroides</taxon>
    </lineage>
</organism>
<evidence type="ECO:0000256" key="1">
    <source>
        <dbReference type="SAM" id="SignalP"/>
    </source>
</evidence>